<keyword evidence="1" id="KW-0812">Transmembrane</keyword>
<dbReference type="AlphaFoldDB" id="A0A2T4UIS7"/>
<gene>
    <name evidence="2" type="ORF">C7Y72_05490</name>
</gene>
<dbReference type="EMBL" id="PYYB01000001">
    <property type="protein sequence ID" value="PTL59140.1"/>
    <property type="molecule type" value="Genomic_DNA"/>
</dbReference>
<sequence>MAAVLQPIGGVPMVVAVFATVALPGADTNATFTNERWAYIIGTGVAASIFLVGARGGAR</sequence>
<proteinExistence type="predicted"/>
<accession>A0A2T4UIS7</accession>
<dbReference type="RefSeq" id="WP_107567576.1">
    <property type="nucleotide sequence ID" value="NZ_PYYB01000001.1"/>
</dbReference>
<dbReference type="Proteomes" id="UP000240739">
    <property type="component" value="Unassembled WGS sequence"/>
</dbReference>
<feature type="transmembrane region" description="Helical" evidence="1">
    <location>
        <begin position="37"/>
        <end position="54"/>
    </location>
</feature>
<comment type="caution">
    <text evidence="2">The sequence shown here is derived from an EMBL/GenBank/DDBJ whole genome shotgun (WGS) entry which is preliminary data.</text>
</comment>
<feature type="transmembrane region" description="Helical" evidence="1">
    <location>
        <begin position="7"/>
        <end position="25"/>
    </location>
</feature>
<keyword evidence="1" id="KW-0472">Membrane</keyword>
<protein>
    <submittedName>
        <fullName evidence="2">Uncharacterized protein</fullName>
    </submittedName>
</protein>
<reference evidence="2 3" key="1">
    <citation type="submission" date="2018-03" db="EMBL/GenBank/DDBJ databases">
        <title>Aquarubrobacter algicola gen. nov., sp. nov., a novel actinobacterium isolated from shallow eutrophic lake during the end of cyanobacterial harmful algal blooms.</title>
        <authorList>
            <person name="Chun S.J."/>
        </authorList>
    </citation>
    <scope>NUCLEOTIDE SEQUENCE [LARGE SCALE GENOMIC DNA]</scope>
    <source>
        <strain evidence="2 3">Seoho-28</strain>
    </source>
</reference>
<evidence type="ECO:0000313" key="2">
    <source>
        <dbReference type="EMBL" id="PTL59140.1"/>
    </source>
</evidence>
<evidence type="ECO:0000256" key="1">
    <source>
        <dbReference type="SAM" id="Phobius"/>
    </source>
</evidence>
<keyword evidence="1" id="KW-1133">Transmembrane helix</keyword>
<name>A0A2T4UIS7_9ACTN</name>
<organism evidence="2 3">
    <name type="scientific">Paraconexibacter algicola</name>
    <dbReference type="NCBI Taxonomy" id="2133960"/>
    <lineage>
        <taxon>Bacteria</taxon>
        <taxon>Bacillati</taxon>
        <taxon>Actinomycetota</taxon>
        <taxon>Thermoleophilia</taxon>
        <taxon>Solirubrobacterales</taxon>
        <taxon>Paraconexibacteraceae</taxon>
        <taxon>Paraconexibacter</taxon>
    </lineage>
</organism>
<evidence type="ECO:0000313" key="3">
    <source>
        <dbReference type="Proteomes" id="UP000240739"/>
    </source>
</evidence>
<keyword evidence="3" id="KW-1185">Reference proteome</keyword>